<dbReference type="InterPro" id="IPR000838">
    <property type="entry name" value="RNA_pol_sigma70_ECF_CS"/>
</dbReference>
<dbReference type="Gene3D" id="1.10.10.10">
    <property type="entry name" value="Winged helix-like DNA-binding domain superfamily/Winged helix DNA-binding domain"/>
    <property type="match status" value="1"/>
</dbReference>
<evidence type="ECO:0000259" key="7">
    <source>
        <dbReference type="Pfam" id="PF04542"/>
    </source>
</evidence>
<keyword evidence="2 6" id="KW-0805">Transcription regulation</keyword>
<dbReference type="PROSITE" id="PS01063">
    <property type="entry name" value="SIGMA70_ECF"/>
    <property type="match status" value="1"/>
</dbReference>
<dbReference type="AlphaFoldDB" id="A0A2W4CX99"/>
<protein>
    <recommendedName>
        <fullName evidence="6">RNA polymerase sigma factor</fullName>
    </recommendedName>
</protein>
<dbReference type="CDD" id="cd06171">
    <property type="entry name" value="Sigma70_r4"/>
    <property type="match status" value="1"/>
</dbReference>
<dbReference type="OrthoDB" id="9803470at2"/>
<gene>
    <name evidence="9" type="ORF">CPY51_09080</name>
</gene>
<organism evidence="9 10">
    <name type="scientific">Rhizobium tubonense</name>
    <dbReference type="NCBI Taxonomy" id="484088"/>
    <lineage>
        <taxon>Bacteria</taxon>
        <taxon>Pseudomonadati</taxon>
        <taxon>Pseudomonadota</taxon>
        <taxon>Alphaproteobacteria</taxon>
        <taxon>Hyphomicrobiales</taxon>
        <taxon>Rhizobiaceae</taxon>
        <taxon>Rhizobium/Agrobacterium group</taxon>
        <taxon>Rhizobium</taxon>
    </lineage>
</organism>
<dbReference type="Gene3D" id="1.10.1740.10">
    <property type="match status" value="1"/>
</dbReference>
<sequence>MLDDRPNGFTDAELLENLPALESFARRFYRSENDVDDLVQETLAKAIAHSGSFQRGTQLRSWLFTIMRNTFCTKFKIAKREQVGGLDDWALSASLPPAQEWNVRSHEMEKAIHALPEGYRVVVDLVLIQGLSYETAAQRCNVAVGTIKSRISRARDRLTRFLDGE</sequence>
<dbReference type="PANTHER" id="PTHR43133">
    <property type="entry name" value="RNA POLYMERASE ECF-TYPE SIGMA FACTO"/>
    <property type="match status" value="1"/>
</dbReference>
<dbReference type="SUPFAM" id="SSF88946">
    <property type="entry name" value="Sigma2 domain of RNA polymerase sigma factors"/>
    <property type="match status" value="1"/>
</dbReference>
<keyword evidence="10" id="KW-1185">Reference proteome</keyword>
<dbReference type="InterPro" id="IPR039425">
    <property type="entry name" value="RNA_pol_sigma-70-like"/>
</dbReference>
<evidence type="ECO:0000256" key="4">
    <source>
        <dbReference type="ARBA" id="ARBA00023125"/>
    </source>
</evidence>
<dbReference type="GO" id="GO:0016987">
    <property type="term" value="F:sigma factor activity"/>
    <property type="evidence" value="ECO:0007669"/>
    <property type="project" value="UniProtKB-KW"/>
</dbReference>
<dbReference type="Pfam" id="PF04542">
    <property type="entry name" value="Sigma70_r2"/>
    <property type="match status" value="1"/>
</dbReference>
<dbReference type="InterPro" id="IPR013325">
    <property type="entry name" value="RNA_pol_sigma_r2"/>
</dbReference>
<feature type="domain" description="RNA polymerase sigma factor 70 region 4 type 2" evidence="8">
    <location>
        <begin position="107"/>
        <end position="158"/>
    </location>
</feature>
<proteinExistence type="inferred from homology"/>
<keyword evidence="4 6" id="KW-0238">DNA-binding</keyword>
<dbReference type="InterPro" id="IPR007627">
    <property type="entry name" value="RNA_pol_sigma70_r2"/>
</dbReference>
<dbReference type="InterPro" id="IPR036388">
    <property type="entry name" value="WH-like_DNA-bd_sf"/>
</dbReference>
<evidence type="ECO:0000313" key="10">
    <source>
        <dbReference type="Proteomes" id="UP000248925"/>
    </source>
</evidence>
<dbReference type="Proteomes" id="UP000248925">
    <property type="component" value="Unassembled WGS sequence"/>
</dbReference>
<comment type="caution">
    <text evidence="9">The sequence shown here is derived from an EMBL/GenBank/DDBJ whole genome shotgun (WGS) entry which is preliminary data.</text>
</comment>
<dbReference type="GO" id="GO:0006352">
    <property type="term" value="P:DNA-templated transcription initiation"/>
    <property type="evidence" value="ECO:0007669"/>
    <property type="project" value="InterPro"/>
</dbReference>
<evidence type="ECO:0000256" key="3">
    <source>
        <dbReference type="ARBA" id="ARBA00023082"/>
    </source>
</evidence>
<dbReference type="SUPFAM" id="SSF88659">
    <property type="entry name" value="Sigma3 and sigma4 domains of RNA polymerase sigma factors"/>
    <property type="match status" value="1"/>
</dbReference>
<dbReference type="InterPro" id="IPR013324">
    <property type="entry name" value="RNA_pol_sigma_r3/r4-like"/>
</dbReference>
<evidence type="ECO:0000256" key="6">
    <source>
        <dbReference type="RuleBase" id="RU000716"/>
    </source>
</evidence>
<dbReference type="Pfam" id="PF08281">
    <property type="entry name" value="Sigma70_r4_2"/>
    <property type="match status" value="1"/>
</dbReference>
<dbReference type="NCBIfam" id="TIGR02937">
    <property type="entry name" value="sigma70-ECF"/>
    <property type="match status" value="1"/>
</dbReference>
<dbReference type="RefSeq" id="WP_111159935.1">
    <property type="nucleotide sequence ID" value="NZ_PCDP01000029.1"/>
</dbReference>
<dbReference type="GO" id="GO:0003677">
    <property type="term" value="F:DNA binding"/>
    <property type="evidence" value="ECO:0007669"/>
    <property type="project" value="UniProtKB-KW"/>
</dbReference>
<evidence type="ECO:0000256" key="1">
    <source>
        <dbReference type="ARBA" id="ARBA00010641"/>
    </source>
</evidence>
<dbReference type="EMBL" id="PCDP01000029">
    <property type="protein sequence ID" value="PZM14845.1"/>
    <property type="molecule type" value="Genomic_DNA"/>
</dbReference>
<evidence type="ECO:0000256" key="5">
    <source>
        <dbReference type="ARBA" id="ARBA00023163"/>
    </source>
</evidence>
<evidence type="ECO:0000256" key="2">
    <source>
        <dbReference type="ARBA" id="ARBA00023015"/>
    </source>
</evidence>
<evidence type="ECO:0000259" key="8">
    <source>
        <dbReference type="Pfam" id="PF08281"/>
    </source>
</evidence>
<evidence type="ECO:0000313" key="9">
    <source>
        <dbReference type="EMBL" id="PZM14845.1"/>
    </source>
</evidence>
<dbReference type="InterPro" id="IPR014284">
    <property type="entry name" value="RNA_pol_sigma-70_dom"/>
</dbReference>
<dbReference type="InterPro" id="IPR013249">
    <property type="entry name" value="RNA_pol_sigma70_r4_t2"/>
</dbReference>
<keyword evidence="3 6" id="KW-0731">Sigma factor</keyword>
<dbReference type="PANTHER" id="PTHR43133:SF25">
    <property type="entry name" value="RNA POLYMERASE SIGMA FACTOR RFAY-RELATED"/>
    <property type="match status" value="1"/>
</dbReference>
<keyword evidence="5 6" id="KW-0804">Transcription</keyword>
<name>A0A2W4CX99_9HYPH</name>
<reference evidence="9 10" key="1">
    <citation type="journal article" date="2018" name="Sci. Rep.">
        <title>Rhizobium tumorigenes sp. nov., a novel plant tumorigenic bacterium isolated from cane gall tumors on thornless blackberry.</title>
        <authorList>
            <person name="Kuzmanovi N."/>
            <person name="Smalla K."/>
            <person name="Gronow S."/>
            <person name="PuBawska J."/>
        </authorList>
    </citation>
    <scope>NUCLEOTIDE SEQUENCE [LARGE SCALE GENOMIC DNA]</scope>
    <source>
        <strain evidence="9 10">CCBAU 85046</strain>
    </source>
</reference>
<feature type="domain" description="RNA polymerase sigma-70 region 2" evidence="7">
    <location>
        <begin position="16"/>
        <end position="76"/>
    </location>
</feature>
<comment type="similarity">
    <text evidence="1 6">Belongs to the sigma-70 factor family. ECF subfamily.</text>
</comment>
<accession>A0A2W4CX99</accession>